<evidence type="ECO:0000256" key="1">
    <source>
        <dbReference type="ARBA" id="ARBA00022676"/>
    </source>
</evidence>
<gene>
    <name evidence="3" type="ORF">PSALAMII_LOCUS7122</name>
</gene>
<keyword evidence="1" id="KW-0328">Glycosyltransferase</keyword>
<dbReference type="AlphaFoldDB" id="A0A9W4NPC2"/>
<dbReference type="InterPro" id="IPR050271">
    <property type="entry name" value="UDP-glycosyltransferase"/>
</dbReference>
<dbReference type="PANTHER" id="PTHR48043">
    <property type="entry name" value="EG:EG0003.4 PROTEIN-RELATED"/>
    <property type="match status" value="1"/>
</dbReference>
<dbReference type="SUPFAM" id="SSF53756">
    <property type="entry name" value="UDP-Glycosyltransferase/glycogen phosphorylase"/>
    <property type="match status" value="1"/>
</dbReference>
<dbReference type="Pfam" id="PF00201">
    <property type="entry name" value="UDPGT"/>
    <property type="match status" value="1"/>
</dbReference>
<dbReference type="GO" id="GO:0008194">
    <property type="term" value="F:UDP-glycosyltransferase activity"/>
    <property type="evidence" value="ECO:0007669"/>
    <property type="project" value="InterPro"/>
</dbReference>
<keyword evidence="4" id="KW-1185">Reference proteome</keyword>
<organism evidence="3 4">
    <name type="scientific">Penicillium salamii</name>
    <dbReference type="NCBI Taxonomy" id="1612424"/>
    <lineage>
        <taxon>Eukaryota</taxon>
        <taxon>Fungi</taxon>
        <taxon>Dikarya</taxon>
        <taxon>Ascomycota</taxon>
        <taxon>Pezizomycotina</taxon>
        <taxon>Eurotiomycetes</taxon>
        <taxon>Eurotiomycetidae</taxon>
        <taxon>Eurotiales</taxon>
        <taxon>Aspergillaceae</taxon>
        <taxon>Penicillium</taxon>
    </lineage>
</organism>
<dbReference type="EMBL" id="CAJVPG010000333">
    <property type="protein sequence ID" value="CAG8394379.1"/>
    <property type="molecule type" value="Genomic_DNA"/>
</dbReference>
<evidence type="ECO:0000256" key="2">
    <source>
        <dbReference type="ARBA" id="ARBA00022679"/>
    </source>
</evidence>
<keyword evidence="2" id="KW-0808">Transferase</keyword>
<dbReference type="InterPro" id="IPR002213">
    <property type="entry name" value="UDP_glucos_trans"/>
</dbReference>
<comment type="caution">
    <text evidence="3">The sequence shown here is derived from an EMBL/GenBank/DDBJ whole genome shotgun (WGS) entry which is preliminary data.</text>
</comment>
<sequence length="493" mass="54561">MDCQTILMMTNSEYGQFNVHLAVAQELLLRLDYVVHIASFPFLESKVEDLNHNVGKDATQPPGKAIFHTIDGPSLMQVGLQCTELAGILTRQKGYGVRAAVDTYTNELPVVFTAWSPSDYLKIYDSCMRVIQEVKPDIIVLDWLFFPAVDACNVSKVKYCVLSPNSVLESIPGLRLGKPWKYPQMNSGFAYPLPWTKILPNIYLAIRLILSLAFCPRLKTLQEARHAHGIPGPNPPIGISASTIIPSSPDTDFPCPIPPNITCCGPIIRPCQKLAENDRELSVWLARRPTVLVNMGSAVIWDTQRTAQFAEGIRVLLQRRGWIQVLWKLQTTSAMGSIEQDGSALKCLRGFVDSGQVKIMAWLPEPSSILRSGNILCMVHHGGANSFHEAIKAGVPHVVLPVWYDTYDFATRVEWLGIGVWGNKTVAPRVDGAELGVALVRVITSTDAIQFFLKAQDISEKLGEGRVIACEKIIELLSADKKDDDDELMEIGD</sequence>
<dbReference type="CDD" id="cd03784">
    <property type="entry name" value="GT1_Gtf-like"/>
    <property type="match status" value="1"/>
</dbReference>
<evidence type="ECO:0000313" key="3">
    <source>
        <dbReference type="EMBL" id="CAG8394379.1"/>
    </source>
</evidence>
<evidence type="ECO:0000313" key="4">
    <source>
        <dbReference type="Proteomes" id="UP001152649"/>
    </source>
</evidence>
<dbReference type="Proteomes" id="UP001152649">
    <property type="component" value="Unassembled WGS sequence"/>
</dbReference>
<dbReference type="Gene3D" id="3.40.50.2000">
    <property type="entry name" value="Glycogen Phosphorylase B"/>
    <property type="match status" value="2"/>
</dbReference>
<dbReference type="OrthoDB" id="9983241at2759"/>
<name>A0A9W4NPC2_9EURO</name>
<evidence type="ECO:0008006" key="5">
    <source>
        <dbReference type="Google" id="ProtNLM"/>
    </source>
</evidence>
<accession>A0A9W4NPC2</accession>
<proteinExistence type="predicted"/>
<protein>
    <recommendedName>
        <fullName evidence="5">UDP-glucoronosyl and UDP-glucosyl transferase family protein</fullName>
    </recommendedName>
</protein>
<dbReference type="PANTHER" id="PTHR48043:SF145">
    <property type="entry name" value="FI06409P-RELATED"/>
    <property type="match status" value="1"/>
</dbReference>
<reference evidence="3" key="1">
    <citation type="submission" date="2021-07" db="EMBL/GenBank/DDBJ databases">
        <authorList>
            <person name="Branca A.L. A."/>
        </authorList>
    </citation>
    <scope>NUCLEOTIDE SEQUENCE</scope>
</reference>